<evidence type="ECO:0000313" key="2">
    <source>
        <dbReference type="EMBL" id="SVA66839.1"/>
    </source>
</evidence>
<name>A0A381XQ06_9ZZZZ</name>
<feature type="compositionally biased region" description="Low complexity" evidence="1">
    <location>
        <begin position="95"/>
        <end position="113"/>
    </location>
</feature>
<reference evidence="2" key="1">
    <citation type="submission" date="2018-05" db="EMBL/GenBank/DDBJ databases">
        <authorList>
            <person name="Lanie J.A."/>
            <person name="Ng W.-L."/>
            <person name="Kazmierczak K.M."/>
            <person name="Andrzejewski T.M."/>
            <person name="Davidsen T.M."/>
            <person name="Wayne K.J."/>
            <person name="Tettelin H."/>
            <person name="Glass J.I."/>
            <person name="Rusch D."/>
            <person name="Podicherti R."/>
            <person name="Tsui H.-C.T."/>
            <person name="Winkler M.E."/>
        </authorList>
    </citation>
    <scope>NUCLEOTIDE SEQUENCE</scope>
</reference>
<sequence>MAPAAIPLTIYFSKKMQTTTRGAIEAPDNAAIDHQFIPCDPVCEATITGRVLASVLVKRAANKYSFQHKTRDKINAETIPGRTIGNTILLKDPQTVSPSTSAASSNSIGTALN</sequence>
<organism evidence="2">
    <name type="scientific">marine metagenome</name>
    <dbReference type="NCBI Taxonomy" id="408172"/>
    <lineage>
        <taxon>unclassified sequences</taxon>
        <taxon>metagenomes</taxon>
        <taxon>ecological metagenomes</taxon>
    </lineage>
</organism>
<accession>A0A381XQ06</accession>
<feature type="region of interest" description="Disordered" evidence="1">
    <location>
        <begin position="92"/>
        <end position="113"/>
    </location>
</feature>
<protein>
    <submittedName>
        <fullName evidence="2">Uncharacterized protein</fullName>
    </submittedName>
</protein>
<dbReference type="EMBL" id="UINC01015967">
    <property type="protein sequence ID" value="SVA66839.1"/>
    <property type="molecule type" value="Genomic_DNA"/>
</dbReference>
<proteinExistence type="predicted"/>
<evidence type="ECO:0000256" key="1">
    <source>
        <dbReference type="SAM" id="MobiDB-lite"/>
    </source>
</evidence>
<gene>
    <name evidence="2" type="ORF">METZ01_LOCUS119693</name>
</gene>
<dbReference type="AlphaFoldDB" id="A0A381XQ06"/>